<feature type="transmembrane region" description="Helical" evidence="6">
    <location>
        <begin position="37"/>
        <end position="56"/>
    </location>
</feature>
<dbReference type="InterPro" id="IPR002549">
    <property type="entry name" value="AI-2E-like"/>
</dbReference>
<dbReference type="Pfam" id="PF01594">
    <property type="entry name" value="AI-2E_transport"/>
    <property type="match status" value="1"/>
</dbReference>
<keyword evidence="5 6" id="KW-0472">Membrane</keyword>
<name>A0A515EW41_9BURK</name>
<feature type="transmembrane region" description="Helical" evidence="6">
    <location>
        <begin position="232"/>
        <end position="255"/>
    </location>
</feature>
<evidence type="ECO:0000256" key="2">
    <source>
        <dbReference type="ARBA" id="ARBA00009773"/>
    </source>
</evidence>
<evidence type="ECO:0000256" key="5">
    <source>
        <dbReference type="ARBA" id="ARBA00023136"/>
    </source>
</evidence>
<reference evidence="8" key="2">
    <citation type="journal article" date="2020" name="Int. J. Syst. Evol. Microbiol.">
        <title>Genomic insights into a novel species Rhodoferax aquaticus sp. nov., isolated from freshwater.</title>
        <authorList>
            <person name="Li T."/>
            <person name="Zhuo Y."/>
            <person name="Jin C.Z."/>
            <person name="Wu X."/>
            <person name="Ko S.R."/>
            <person name="Jin F.J."/>
            <person name="Ahn C.Y."/>
            <person name="Oh H.M."/>
            <person name="Lee H.G."/>
            <person name="Jin L."/>
        </authorList>
    </citation>
    <scope>NUCLEOTIDE SEQUENCE [LARGE SCALE GENOMIC DNA]</scope>
    <source>
        <strain evidence="8">Gr-4</strain>
    </source>
</reference>
<evidence type="ECO:0000313" key="8">
    <source>
        <dbReference type="Proteomes" id="UP000317365"/>
    </source>
</evidence>
<evidence type="ECO:0000256" key="4">
    <source>
        <dbReference type="ARBA" id="ARBA00022989"/>
    </source>
</evidence>
<feature type="transmembrane region" description="Helical" evidence="6">
    <location>
        <begin position="204"/>
        <end position="225"/>
    </location>
</feature>
<sequence>MVLIYGLIPGLLAVCLGYLLANAIARVGIRRVRLGPTGATVVVIAVPLLGLMALLLNARGMVFGAVVQYEAMLHHLAGTVLEIRQKLPGNLAIHLPDELLGAQIWLSEYLKSQAHAIADLGTSGLRGGLLVYVGLVIGALIEGAPAKRSDAGELRVEMRKRASHFIDAFRQIVVAQFWIAAFNAMCTGVFLYFLLPLFGADMPYAGALTAFTFFAGLLPIVGNLICNGVLTLAGLSISPEIGLLCLVFLVFIHKFEYVINAKVVGSRTNTAAWELLLVMFLGEAVFALPGLISAPLFYAYLKKELQISGLI</sequence>
<keyword evidence="4 6" id="KW-1133">Transmembrane helix</keyword>
<keyword evidence="8" id="KW-1185">Reference proteome</keyword>
<feature type="transmembrane region" description="Helical" evidence="6">
    <location>
        <begin position="275"/>
        <end position="301"/>
    </location>
</feature>
<feature type="transmembrane region" description="Helical" evidence="6">
    <location>
        <begin position="168"/>
        <end position="198"/>
    </location>
</feature>
<comment type="similarity">
    <text evidence="2">Belongs to the autoinducer-2 exporter (AI-2E) (TC 2.A.86) family.</text>
</comment>
<comment type="subcellular location">
    <subcellularLocation>
        <location evidence="1">Membrane</location>
        <topology evidence="1">Multi-pass membrane protein</topology>
    </subcellularLocation>
</comment>
<evidence type="ECO:0000313" key="7">
    <source>
        <dbReference type="EMBL" id="QDL56793.1"/>
    </source>
</evidence>
<dbReference type="EMBL" id="CP036282">
    <property type="protein sequence ID" value="QDL56793.1"/>
    <property type="molecule type" value="Genomic_DNA"/>
</dbReference>
<dbReference type="Proteomes" id="UP000317365">
    <property type="component" value="Chromosome"/>
</dbReference>
<dbReference type="KEGG" id="rhg:EXZ61_12320"/>
<dbReference type="GO" id="GO:0016020">
    <property type="term" value="C:membrane"/>
    <property type="evidence" value="ECO:0007669"/>
    <property type="project" value="UniProtKB-SubCell"/>
</dbReference>
<evidence type="ECO:0000256" key="3">
    <source>
        <dbReference type="ARBA" id="ARBA00022692"/>
    </source>
</evidence>
<accession>A0A515EW41</accession>
<reference evidence="8" key="1">
    <citation type="submission" date="2019-02" db="EMBL/GenBank/DDBJ databases">
        <title>Complete genome sequence of Rhodoferax sp. Gr-4.</title>
        <authorList>
            <person name="Jin L."/>
        </authorList>
    </citation>
    <scope>NUCLEOTIDE SEQUENCE [LARGE SCALE GENOMIC DNA]</scope>
    <source>
        <strain evidence="8">Gr-4</strain>
    </source>
</reference>
<organism evidence="7 8">
    <name type="scientific">Rhodoferax aquaticus</name>
    <dbReference type="NCBI Taxonomy" id="2527691"/>
    <lineage>
        <taxon>Bacteria</taxon>
        <taxon>Pseudomonadati</taxon>
        <taxon>Pseudomonadota</taxon>
        <taxon>Betaproteobacteria</taxon>
        <taxon>Burkholderiales</taxon>
        <taxon>Comamonadaceae</taxon>
        <taxon>Rhodoferax</taxon>
    </lineage>
</organism>
<keyword evidence="3 6" id="KW-0812">Transmembrane</keyword>
<dbReference type="AlphaFoldDB" id="A0A515EW41"/>
<evidence type="ECO:0000256" key="1">
    <source>
        <dbReference type="ARBA" id="ARBA00004141"/>
    </source>
</evidence>
<evidence type="ECO:0000256" key="6">
    <source>
        <dbReference type="SAM" id="Phobius"/>
    </source>
</evidence>
<gene>
    <name evidence="7" type="ORF">EXZ61_12320</name>
</gene>
<protein>
    <submittedName>
        <fullName evidence="7">AI-2E family transporter</fullName>
    </submittedName>
</protein>
<proteinExistence type="inferred from homology"/>
<feature type="transmembrane region" description="Helical" evidence="6">
    <location>
        <begin position="6"/>
        <end position="25"/>
    </location>
</feature>